<dbReference type="OrthoDB" id="8592283at2"/>
<dbReference type="Proteomes" id="UP000184327">
    <property type="component" value="Unassembled WGS sequence"/>
</dbReference>
<accession>A0A1M5BLQ7</accession>
<gene>
    <name evidence="3" type="ORF">SAMN02745117_01937</name>
</gene>
<name>A0A1M5BLQ7_9BURK</name>
<feature type="signal peptide" evidence="2">
    <location>
        <begin position="1"/>
        <end position="24"/>
    </location>
</feature>
<evidence type="ECO:0000256" key="2">
    <source>
        <dbReference type="SAM" id="SignalP"/>
    </source>
</evidence>
<dbReference type="EMBL" id="FQUZ01000022">
    <property type="protein sequence ID" value="SHF43320.1"/>
    <property type="molecule type" value="Genomic_DNA"/>
</dbReference>
<dbReference type="STRING" id="1122156.SAMN02745117_01937"/>
<dbReference type="AlphaFoldDB" id="A0A1M5BLQ7"/>
<protein>
    <submittedName>
        <fullName evidence="3">Uncharacterized protein</fullName>
    </submittedName>
</protein>
<organism evidence="3 4">
    <name type="scientific">Lampropedia hyalina DSM 16112</name>
    <dbReference type="NCBI Taxonomy" id="1122156"/>
    <lineage>
        <taxon>Bacteria</taxon>
        <taxon>Pseudomonadati</taxon>
        <taxon>Pseudomonadota</taxon>
        <taxon>Betaproteobacteria</taxon>
        <taxon>Burkholderiales</taxon>
        <taxon>Comamonadaceae</taxon>
        <taxon>Lampropedia</taxon>
    </lineage>
</organism>
<feature type="compositionally biased region" description="Low complexity" evidence="1">
    <location>
        <begin position="37"/>
        <end position="56"/>
    </location>
</feature>
<evidence type="ECO:0000313" key="4">
    <source>
        <dbReference type="Proteomes" id="UP000184327"/>
    </source>
</evidence>
<evidence type="ECO:0000256" key="1">
    <source>
        <dbReference type="SAM" id="MobiDB-lite"/>
    </source>
</evidence>
<reference evidence="3 4" key="1">
    <citation type="submission" date="2016-11" db="EMBL/GenBank/DDBJ databases">
        <authorList>
            <person name="Jaros S."/>
            <person name="Januszkiewicz K."/>
            <person name="Wedrychowicz H."/>
        </authorList>
    </citation>
    <scope>NUCLEOTIDE SEQUENCE [LARGE SCALE GENOMIC DNA]</scope>
    <source>
        <strain evidence="3 4">DSM 16112</strain>
    </source>
</reference>
<evidence type="ECO:0000313" key="3">
    <source>
        <dbReference type="EMBL" id="SHF43320.1"/>
    </source>
</evidence>
<feature type="chain" id="PRO_5012341248" evidence="2">
    <location>
        <begin position="25"/>
        <end position="154"/>
    </location>
</feature>
<sequence length="154" mass="16486">MSISSGLRLACLATATLLACPAWADSFASSASSATSAASGSVSDSLTASSDSSSSDKQVADGDYRIIDVARTPGRQQHMRVTMQSEGEAMQRVVLDLPAQVLAQQGLGQGDWVRTQKRVYGFEFARRDTQQAFYLVLADDWHDELASRPVLAAL</sequence>
<dbReference type="RefSeq" id="WP_073356495.1">
    <property type="nucleotide sequence ID" value="NZ_FQUZ01000022.1"/>
</dbReference>
<keyword evidence="2" id="KW-0732">Signal</keyword>
<keyword evidence="4" id="KW-1185">Reference proteome</keyword>
<feature type="region of interest" description="Disordered" evidence="1">
    <location>
        <begin position="37"/>
        <end position="60"/>
    </location>
</feature>
<proteinExistence type="predicted"/>